<dbReference type="Proteomes" id="UP000494256">
    <property type="component" value="Unassembled WGS sequence"/>
</dbReference>
<dbReference type="OrthoDB" id="414730at2759"/>
<comment type="caution">
    <text evidence="2">The sequence shown here is derived from an EMBL/GenBank/DDBJ whole genome shotgun (WGS) entry which is preliminary data.</text>
</comment>
<accession>A0A8S1ACE3</accession>
<sequence>MVTNYILLAVCLLFIQIPGFLTKPHGFHGDEELWTKPVLDNDYNWPQMSTDPTPYDGNIQILGKQVSSSTLHQIVNDVLKWLEDNYYIRVNSNASRKKSPLFAYSYYDMNN</sequence>
<evidence type="ECO:0000256" key="1">
    <source>
        <dbReference type="SAM" id="SignalP"/>
    </source>
</evidence>
<evidence type="ECO:0000313" key="3">
    <source>
        <dbReference type="Proteomes" id="UP000494256"/>
    </source>
</evidence>
<feature type="chain" id="PRO_5035842429" evidence="1">
    <location>
        <begin position="23"/>
        <end position="111"/>
    </location>
</feature>
<reference evidence="2 3" key="1">
    <citation type="submission" date="2020-04" db="EMBL/GenBank/DDBJ databases">
        <authorList>
            <person name="Wallbank WR R."/>
            <person name="Pardo Diaz C."/>
            <person name="Kozak K."/>
            <person name="Martin S."/>
            <person name="Jiggins C."/>
            <person name="Moest M."/>
            <person name="Warren A I."/>
            <person name="Byers J.R.P. K."/>
            <person name="Montejo-Kovacevich G."/>
            <person name="Yen C E."/>
        </authorList>
    </citation>
    <scope>NUCLEOTIDE SEQUENCE [LARGE SCALE GENOMIC DNA]</scope>
</reference>
<dbReference type="AlphaFoldDB" id="A0A8S1ACE3"/>
<evidence type="ECO:0000313" key="2">
    <source>
        <dbReference type="EMBL" id="CAB3246534.1"/>
    </source>
</evidence>
<proteinExistence type="predicted"/>
<keyword evidence="1" id="KW-0732">Signal</keyword>
<gene>
    <name evidence="2" type="ORF">APLA_LOCUS11572</name>
</gene>
<name>A0A8S1ACE3_ARCPL</name>
<dbReference type="EMBL" id="CADEBD010000330">
    <property type="protein sequence ID" value="CAB3246534.1"/>
    <property type="molecule type" value="Genomic_DNA"/>
</dbReference>
<protein>
    <submittedName>
        <fullName evidence="2">Uncharacterized protein</fullName>
    </submittedName>
</protein>
<organism evidence="2 3">
    <name type="scientific">Arctia plantaginis</name>
    <name type="common">Wood tiger moth</name>
    <name type="synonym">Phalaena plantaginis</name>
    <dbReference type="NCBI Taxonomy" id="874455"/>
    <lineage>
        <taxon>Eukaryota</taxon>
        <taxon>Metazoa</taxon>
        <taxon>Ecdysozoa</taxon>
        <taxon>Arthropoda</taxon>
        <taxon>Hexapoda</taxon>
        <taxon>Insecta</taxon>
        <taxon>Pterygota</taxon>
        <taxon>Neoptera</taxon>
        <taxon>Endopterygota</taxon>
        <taxon>Lepidoptera</taxon>
        <taxon>Glossata</taxon>
        <taxon>Ditrysia</taxon>
        <taxon>Noctuoidea</taxon>
        <taxon>Erebidae</taxon>
        <taxon>Arctiinae</taxon>
        <taxon>Arctia</taxon>
    </lineage>
</organism>
<feature type="signal peptide" evidence="1">
    <location>
        <begin position="1"/>
        <end position="22"/>
    </location>
</feature>